<evidence type="ECO:0000313" key="2">
    <source>
        <dbReference type="Proteomes" id="UP000253517"/>
    </source>
</evidence>
<reference evidence="1 2" key="1">
    <citation type="submission" date="2018-07" db="EMBL/GenBank/DDBJ databases">
        <title>Genomic Encyclopedia of Type Strains, Phase IV (KMG-IV): sequencing the most valuable type-strain genomes for metagenomic binning, comparative biology and taxonomic classification.</title>
        <authorList>
            <person name="Goeker M."/>
        </authorList>
    </citation>
    <scope>NUCLEOTIDE SEQUENCE [LARGE SCALE GENOMIC DNA]</scope>
    <source>
        <strain evidence="1 2">DSM 21410</strain>
    </source>
</reference>
<dbReference type="Proteomes" id="UP000253517">
    <property type="component" value="Unassembled WGS sequence"/>
</dbReference>
<evidence type="ECO:0000313" key="1">
    <source>
        <dbReference type="EMBL" id="RCX03647.1"/>
    </source>
</evidence>
<dbReference type="EMBL" id="QPJS01000002">
    <property type="protein sequence ID" value="RCX03647.1"/>
    <property type="molecule type" value="Genomic_DNA"/>
</dbReference>
<dbReference type="GO" id="GO:0032259">
    <property type="term" value="P:methylation"/>
    <property type="evidence" value="ECO:0007669"/>
    <property type="project" value="UniProtKB-KW"/>
</dbReference>
<dbReference type="GO" id="GO:0008168">
    <property type="term" value="F:methyltransferase activity"/>
    <property type="evidence" value="ECO:0007669"/>
    <property type="project" value="UniProtKB-KW"/>
</dbReference>
<keyword evidence="2" id="KW-1185">Reference proteome</keyword>
<dbReference type="Pfam" id="PF13489">
    <property type="entry name" value="Methyltransf_23"/>
    <property type="match status" value="1"/>
</dbReference>
<dbReference type="RefSeq" id="WP_114366077.1">
    <property type="nucleotide sequence ID" value="NZ_BHZF01000002.1"/>
</dbReference>
<organism evidence="1 2">
    <name type="scientific">Schleiferia thermophila</name>
    <dbReference type="NCBI Taxonomy" id="884107"/>
    <lineage>
        <taxon>Bacteria</taxon>
        <taxon>Pseudomonadati</taxon>
        <taxon>Bacteroidota</taxon>
        <taxon>Flavobacteriia</taxon>
        <taxon>Flavobacteriales</taxon>
        <taxon>Schleiferiaceae</taxon>
        <taxon>Schleiferia</taxon>
    </lineage>
</organism>
<keyword evidence="1" id="KW-0808">Transferase</keyword>
<dbReference type="SUPFAM" id="SSF53335">
    <property type="entry name" value="S-adenosyl-L-methionine-dependent methyltransferases"/>
    <property type="match status" value="1"/>
</dbReference>
<dbReference type="PANTHER" id="PTHR43861">
    <property type="entry name" value="TRANS-ACONITATE 2-METHYLTRANSFERASE-RELATED"/>
    <property type="match status" value="1"/>
</dbReference>
<name>A0A369A6E1_9FLAO</name>
<comment type="caution">
    <text evidence="1">The sequence shown here is derived from an EMBL/GenBank/DDBJ whole genome shotgun (WGS) entry which is preliminary data.</text>
</comment>
<proteinExistence type="predicted"/>
<dbReference type="Gene3D" id="3.40.50.150">
    <property type="entry name" value="Vaccinia Virus protein VP39"/>
    <property type="match status" value="1"/>
</dbReference>
<dbReference type="CDD" id="cd02440">
    <property type="entry name" value="AdoMet_MTases"/>
    <property type="match status" value="1"/>
</dbReference>
<gene>
    <name evidence="1" type="ORF">DES35_10297</name>
</gene>
<accession>A0A369A6E1</accession>
<sequence length="296" mass="34635">MNDATCTLCGNKHWVERNEKPIAWRSTFEKFSLFECTNCGVIKTFPEIKESEIHDYYNFQNYDSHAVTTKSESFFGFLYNQIRNINAYQKIKLLKRNIGNNKTFNLLDYGCGNGSFIDTAIRNSIHAEGVEFDEHLVKSLKNNGKIVYSVNEFYSLQKTFDVISLFHVFEHLQNPNFNLEVFRSKLKPNGLLVIALPNPDSYDCFYYSSEWAAWDVPIHYHHFRKDSIVQFVESNGFDILKIKPLYFDAFYISYLSEKIKKNKVPMFRGFLMGLYSNILAIKDGNYSSLLYVFKKN</sequence>
<keyword evidence="1" id="KW-0489">Methyltransferase</keyword>
<dbReference type="AlphaFoldDB" id="A0A369A6E1"/>
<protein>
    <submittedName>
        <fullName evidence="1">Methyltransferase family protein</fullName>
    </submittedName>
</protein>
<dbReference type="InterPro" id="IPR029063">
    <property type="entry name" value="SAM-dependent_MTases_sf"/>
</dbReference>